<dbReference type="Proteomes" id="UP001218188">
    <property type="component" value="Unassembled WGS sequence"/>
</dbReference>
<dbReference type="AlphaFoldDB" id="A0AAD6WQY8"/>
<name>A0AAD6WQY8_9AGAR</name>
<reference evidence="1" key="1">
    <citation type="submission" date="2023-03" db="EMBL/GenBank/DDBJ databases">
        <title>Massive genome expansion in bonnet fungi (Mycena s.s.) driven by repeated elements and novel gene families across ecological guilds.</title>
        <authorList>
            <consortium name="Lawrence Berkeley National Laboratory"/>
            <person name="Harder C.B."/>
            <person name="Miyauchi S."/>
            <person name="Viragh M."/>
            <person name="Kuo A."/>
            <person name="Thoen E."/>
            <person name="Andreopoulos B."/>
            <person name="Lu D."/>
            <person name="Skrede I."/>
            <person name="Drula E."/>
            <person name="Henrissat B."/>
            <person name="Morin E."/>
            <person name="Kohler A."/>
            <person name="Barry K."/>
            <person name="LaButti K."/>
            <person name="Morin E."/>
            <person name="Salamov A."/>
            <person name="Lipzen A."/>
            <person name="Mereny Z."/>
            <person name="Hegedus B."/>
            <person name="Baldrian P."/>
            <person name="Stursova M."/>
            <person name="Weitz H."/>
            <person name="Taylor A."/>
            <person name="Grigoriev I.V."/>
            <person name="Nagy L.G."/>
            <person name="Martin F."/>
            <person name="Kauserud H."/>
        </authorList>
    </citation>
    <scope>NUCLEOTIDE SEQUENCE</scope>
    <source>
        <strain evidence="1">CBHHK200</strain>
    </source>
</reference>
<sequence length="359" mass="37611">MARSRCCYAPSIREPVGNKARREDGPSGIHTRAARLPALPQQTPPQMRAKRSAAGALNDGFSIAGGALMRRAFGSQKGACRRNVGAGVNGLILPPDVVLIGGWASSSALSTALRSPSQRPRITAADLALQPGISGSGFKPPLLSHTRQCLRLSVSVLFATVDPAPAGNGTNSDTAAEEQLVEDECIQCVLIEDDVVPHANTHRNLRAYTATWRDVSALSPVPAETASAGLANGEGHASFGFPAPPAVYPTLLWPIIPSAHSISSSCVYPRRRATHPLLRAYLAAPTNGYAHVGLPWRFVHLVGLQLDVALDARGSGGHGALGEERVLAECGGVGGCVSGAGGATEGVRRGWQGWRWGRR</sequence>
<keyword evidence="2" id="KW-1185">Reference proteome</keyword>
<protein>
    <submittedName>
        <fullName evidence="1">Uncharacterized protein</fullName>
    </submittedName>
</protein>
<dbReference type="EMBL" id="JARJCM010000387">
    <property type="protein sequence ID" value="KAJ7017679.1"/>
    <property type="molecule type" value="Genomic_DNA"/>
</dbReference>
<comment type="caution">
    <text evidence="1">The sequence shown here is derived from an EMBL/GenBank/DDBJ whole genome shotgun (WGS) entry which is preliminary data.</text>
</comment>
<accession>A0AAD6WQY8</accession>
<gene>
    <name evidence="1" type="ORF">C8F04DRAFT_1332458</name>
</gene>
<evidence type="ECO:0000313" key="2">
    <source>
        <dbReference type="Proteomes" id="UP001218188"/>
    </source>
</evidence>
<proteinExistence type="predicted"/>
<evidence type="ECO:0000313" key="1">
    <source>
        <dbReference type="EMBL" id="KAJ7017679.1"/>
    </source>
</evidence>
<organism evidence="1 2">
    <name type="scientific">Mycena alexandri</name>
    <dbReference type="NCBI Taxonomy" id="1745969"/>
    <lineage>
        <taxon>Eukaryota</taxon>
        <taxon>Fungi</taxon>
        <taxon>Dikarya</taxon>
        <taxon>Basidiomycota</taxon>
        <taxon>Agaricomycotina</taxon>
        <taxon>Agaricomycetes</taxon>
        <taxon>Agaricomycetidae</taxon>
        <taxon>Agaricales</taxon>
        <taxon>Marasmiineae</taxon>
        <taxon>Mycenaceae</taxon>
        <taxon>Mycena</taxon>
    </lineage>
</organism>